<sequence>MAQEIKSLAIATAPFAEKPRHAGKFRRLLARLSSLPSRAIDKIEWFGLTTQKIANTLRFEHFWREKIAKDHRVTIVPTFNKTTGKHPIWNVAINWINANSASGTILELGTNNGGSLKYFVDHLPQTFRLVGFDCFEGLPESWDGLPAGSIKGFGGPVELWADEPEKRREVVANLERGIMFPPPPQPNVEIESGLFSESVTRYLIRSGWPRDLRFIHFDADLYISTRPVLDTICGTLRYRYLILFDEFYSVNHEFKAWSEFVDLYKLSDWRVLSASEDGSQLLIEMNVHAPLG</sequence>
<dbReference type="InterPro" id="IPR008884">
    <property type="entry name" value="TylF_MeTrfase"/>
</dbReference>
<protein>
    <recommendedName>
        <fullName evidence="3">Methyltransferase</fullName>
    </recommendedName>
</protein>
<dbReference type="PANTHER" id="PTHR40036:SF1">
    <property type="entry name" value="MACROCIN O-METHYLTRANSFERASE"/>
    <property type="match status" value="1"/>
</dbReference>
<accession>A0A176ZI37</accession>
<keyword evidence="2" id="KW-1185">Reference proteome</keyword>
<dbReference type="Gene3D" id="3.40.50.150">
    <property type="entry name" value="Vaccinia Virus protein VP39"/>
    <property type="match status" value="1"/>
</dbReference>
<dbReference type="EMBL" id="LSEF01000015">
    <property type="protein sequence ID" value="OAF19824.1"/>
    <property type="molecule type" value="Genomic_DNA"/>
</dbReference>
<dbReference type="InterPro" id="IPR029063">
    <property type="entry name" value="SAM-dependent_MTases_sf"/>
</dbReference>
<gene>
    <name evidence="1" type="ORF">AXW67_35480</name>
</gene>
<name>A0A176ZI37_9BRAD</name>
<dbReference type="GeneID" id="32584935"/>
<evidence type="ECO:0008006" key="3">
    <source>
        <dbReference type="Google" id="ProtNLM"/>
    </source>
</evidence>
<comment type="caution">
    <text evidence="1">The sequence shown here is derived from an EMBL/GenBank/DDBJ whole genome shotgun (WGS) entry which is preliminary data.</text>
</comment>
<organism evidence="1 2">
    <name type="scientific">Bradyrhizobium neotropicale</name>
    <dbReference type="NCBI Taxonomy" id="1497615"/>
    <lineage>
        <taxon>Bacteria</taxon>
        <taxon>Pseudomonadati</taxon>
        <taxon>Pseudomonadota</taxon>
        <taxon>Alphaproteobacteria</taxon>
        <taxon>Hyphomicrobiales</taxon>
        <taxon>Nitrobacteraceae</taxon>
        <taxon>Bradyrhizobium</taxon>
    </lineage>
</organism>
<dbReference type="AlphaFoldDB" id="A0A176ZI37"/>
<evidence type="ECO:0000313" key="1">
    <source>
        <dbReference type="EMBL" id="OAF19824.1"/>
    </source>
</evidence>
<dbReference type="RefSeq" id="WP_051310927.1">
    <property type="nucleotide sequence ID" value="NZ_LSEF01000015.1"/>
</dbReference>
<dbReference type="PANTHER" id="PTHR40036">
    <property type="entry name" value="MACROCIN O-METHYLTRANSFERASE"/>
    <property type="match status" value="1"/>
</dbReference>
<proteinExistence type="predicted"/>
<reference evidence="1 2" key="1">
    <citation type="submission" date="2016-02" db="EMBL/GenBank/DDBJ databases">
        <title>Draft genome sequence of the strain BR 10247T Bradyrhizobium neotropicale isolated from nodules of Centrolobium paraense.</title>
        <authorList>
            <person name="Simoes-Araujo J.L."/>
            <person name="Barauna A.C."/>
            <person name="Silva K."/>
            <person name="Zilli J.E."/>
        </authorList>
    </citation>
    <scope>NUCLEOTIDE SEQUENCE [LARGE SCALE GENOMIC DNA]</scope>
    <source>
        <strain evidence="1 2">BR 10247</strain>
    </source>
</reference>
<dbReference type="Proteomes" id="UP000077173">
    <property type="component" value="Unassembled WGS sequence"/>
</dbReference>
<evidence type="ECO:0000313" key="2">
    <source>
        <dbReference type="Proteomes" id="UP000077173"/>
    </source>
</evidence>
<dbReference type="SUPFAM" id="SSF53335">
    <property type="entry name" value="S-adenosyl-L-methionine-dependent methyltransferases"/>
    <property type="match status" value="1"/>
</dbReference>